<accession>A0A170PGL6</accession>
<feature type="domain" description="Glycosyl transferase family 51" evidence="17">
    <location>
        <begin position="89"/>
        <end position="267"/>
    </location>
</feature>
<organism evidence="18 19">
    <name type="scientific">Candidatus Promineifilum breve</name>
    <dbReference type="NCBI Taxonomy" id="1806508"/>
    <lineage>
        <taxon>Bacteria</taxon>
        <taxon>Bacillati</taxon>
        <taxon>Chloroflexota</taxon>
        <taxon>Ardenticatenia</taxon>
        <taxon>Candidatus Promineifilales</taxon>
        <taxon>Candidatus Promineifilaceae</taxon>
        <taxon>Candidatus Promineifilum</taxon>
    </lineage>
</organism>
<dbReference type="SUPFAM" id="SSF53955">
    <property type="entry name" value="Lysozyme-like"/>
    <property type="match status" value="1"/>
</dbReference>
<dbReference type="InterPro" id="IPR023346">
    <property type="entry name" value="Lysozyme-like_dom_sf"/>
</dbReference>
<dbReference type="SUPFAM" id="SSF56601">
    <property type="entry name" value="beta-lactamase/transpeptidase-like"/>
    <property type="match status" value="1"/>
</dbReference>
<dbReference type="PANTHER" id="PTHR32282:SF11">
    <property type="entry name" value="PENICILLIN-BINDING PROTEIN 1B"/>
    <property type="match status" value="1"/>
</dbReference>
<evidence type="ECO:0000256" key="8">
    <source>
        <dbReference type="ARBA" id="ARBA00022960"/>
    </source>
</evidence>
<dbReference type="Proteomes" id="UP000215027">
    <property type="component" value="Chromosome I"/>
</dbReference>
<dbReference type="InterPro" id="IPR001460">
    <property type="entry name" value="PCN-bd_Tpept"/>
</dbReference>
<dbReference type="Pfam" id="PF00905">
    <property type="entry name" value="Transpeptidase"/>
    <property type="match status" value="1"/>
</dbReference>
<keyword evidence="4" id="KW-0645">Protease</keyword>
<dbReference type="GO" id="GO:0071555">
    <property type="term" value="P:cell wall organization"/>
    <property type="evidence" value="ECO:0007669"/>
    <property type="project" value="UniProtKB-KW"/>
</dbReference>
<dbReference type="GO" id="GO:0008955">
    <property type="term" value="F:peptidoglycan glycosyltransferase activity"/>
    <property type="evidence" value="ECO:0007669"/>
    <property type="project" value="UniProtKB-EC"/>
</dbReference>
<dbReference type="GO" id="GO:0009252">
    <property type="term" value="P:peptidoglycan biosynthetic process"/>
    <property type="evidence" value="ECO:0007669"/>
    <property type="project" value="UniProtKB-KW"/>
</dbReference>
<keyword evidence="6" id="KW-0808">Transferase</keyword>
<evidence type="ECO:0000256" key="12">
    <source>
        <dbReference type="ARBA" id="ARBA00023316"/>
    </source>
</evidence>
<dbReference type="GO" id="GO:0006508">
    <property type="term" value="P:proteolysis"/>
    <property type="evidence" value="ECO:0007669"/>
    <property type="project" value="UniProtKB-KW"/>
</dbReference>
<dbReference type="Gene3D" id="1.10.3810.10">
    <property type="entry name" value="Biosynthetic peptidoglycan transglycosylase-like"/>
    <property type="match status" value="1"/>
</dbReference>
<evidence type="ECO:0000256" key="6">
    <source>
        <dbReference type="ARBA" id="ARBA00022679"/>
    </source>
</evidence>
<name>A0A170PGL6_9CHLR</name>
<dbReference type="GO" id="GO:0005886">
    <property type="term" value="C:plasma membrane"/>
    <property type="evidence" value="ECO:0007669"/>
    <property type="project" value="UniProtKB-SubCell"/>
</dbReference>
<evidence type="ECO:0000313" key="19">
    <source>
        <dbReference type="Proteomes" id="UP000215027"/>
    </source>
</evidence>
<keyword evidence="19" id="KW-1185">Reference proteome</keyword>
<keyword evidence="10 15" id="KW-0472">Membrane</keyword>
<dbReference type="Gene3D" id="3.40.710.10">
    <property type="entry name" value="DD-peptidase/beta-lactamase superfamily"/>
    <property type="match status" value="1"/>
</dbReference>
<evidence type="ECO:0000256" key="7">
    <source>
        <dbReference type="ARBA" id="ARBA00022801"/>
    </source>
</evidence>
<evidence type="ECO:0000256" key="5">
    <source>
        <dbReference type="ARBA" id="ARBA00022676"/>
    </source>
</evidence>
<keyword evidence="15" id="KW-1133">Transmembrane helix</keyword>
<evidence type="ECO:0000256" key="3">
    <source>
        <dbReference type="ARBA" id="ARBA00022645"/>
    </source>
</evidence>
<keyword evidence="15" id="KW-0812">Transmembrane</keyword>
<sequence length="926" mass="99236">MQTNQPPVEYIPATPPPPRRRGGCGCVGGAVLGLVALLLVVVVGGAAAAGGLVYANWSREIESGVAALATARDRETFETTQITDRNGEVLWEIFGEGKRTRVPLAQIPPQLIQATIAVEDDTFYENIGLDAPSLLAAVIANARNPDARPVGGSTITQQVVRHVAFDFEERTSVSYNRKLKEIVLAWMMNRDFTKDEILEMYLNEIYYGNLAYGAEAAARTYFGKPATELTLGQASLLAGLPQSPVDLDPFTNLEGAKERQWLVLNLMVSEGFIDQAAAEAAYLEVLTFAAQEVSLEAPHFAVYVRQQLEEQYGAELVANGGLRVTTTLDMEFQRLAEGLARQHLDQIDPAKNLTNAALVAMKPGSGEILAMLGSVDYKNEAIDGHVNVTLSLQQPGSAIKPLTYALALSPAEGADPRWTAADILWDVEVEYEQFDGQAYAPQNYDGAFHGPTRLRDALANSYNIPAVLLLQDVTVPRLLEFGRAVGLDSWTGDSSQYGLSLTLGGGEVTPLELTTAYAALANGGNKVTPVSILRVARTDGEVLYEYQPPAAQRVLDERVAYLISDILDDDAARRPAMGSPNPMELAFPAAAKTGTTNDFRDNWTMGYTPGLVVGVWTGNTDNSPMVETSGLEGAAPLWGSYMEGVYSNGGLVAKLEVNGLVPPTEFIRPTGIAERPLCALSSATVGSIDCAAAGDELFLESALPPTPVPTTEQPAAFWEKLDPAVWRAVAIPLPPPTPEQVALIPPEQLEDQPPLQLFCHFAEGTALDLLPPTAAPQVFLAPPRNPESVKAAHEWAQANNIALLPTSTCTEELLAASLGAGQTAVWRITSPKDGDTITGNIPIIGTASFDPAVVEFYKIELGIPSGADIQWLTLGETHNTPVVNGVLEVLQAEGLAPGTYYLRLIVVQDSNYAGEPHQIQITVATP</sequence>
<dbReference type="InterPro" id="IPR050396">
    <property type="entry name" value="Glycosyltr_51/Transpeptidase"/>
</dbReference>
<comment type="subcellular location">
    <subcellularLocation>
        <location evidence="1">Cell membrane</location>
    </subcellularLocation>
</comment>
<evidence type="ECO:0000256" key="13">
    <source>
        <dbReference type="ARBA" id="ARBA00034000"/>
    </source>
</evidence>
<gene>
    <name evidence="18" type="ORF">CFX0092_A1939</name>
</gene>
<dbReference type="InterPro" id="IPR036950">
    <property type="entry name" value="PBP_transglycosylase"/>
</dbReference>
<dbReference type="GO" id="GO:0030288">
    <property type="term" value="C:outer membrane-bounded periplasmic space"/>
    <property type="evidence" value="ECO:0007669"/>
    <property type="project" value="TreeGrafter"/>
</dbReference>
<dbReference type="OrthoDB" id="9766909at2"/>
<dbReference type="GO" id="GO:0009002">
    <property type="term" value="F:serine-type D-Ala-D-Ala carboxypeptidase activity"/>
    <property type="evidence" value="ECO:0007669"/>
    <property type="project" value="UniProtKB-EC"/>
</dbReference>
<comment type="catalytic activity">
    <reaction evidence="14">
        <text>[GlcNAc-(1-&gt;4)-Mur2Ac(oyl-L-Ala-gamma-D-Glu-L-Lys-D-Ala-D-Ala)](n)-di-trans,octa-cis-undecaprenyl diphosphate + beta-D-GlcNAc-(1-&gt;4)-Mur2Ac(oyl-L-Ala-gamma-D-Glu-L-Lys-D-Ala-D-Ala)-di-trans,octa-cis-undecaprenyl diphosphate = [GlcNAc-(1-&gt;4)-Mur2Ac(oyl-L-Ala-gamma-D-Glu-L-Lys-D-Ala-D-Ala)](n+1)-di-trans,octa-cis-undecaprenyl diphosphate + di-trans,octa-cis-undecaprenyl diphosphate + H(+)</text>
        <dbReference type="Rhea" id="RHEA:23708"/>
        <dbReference type="Rhea" id="RHEA-COMP:9602"/>
        <dbReference type="Rhea" id="RHEA-COMP:9603"/>
        <dbReference type="ChEBI" id="CHEBI:15378"/>
        <dbReference type="ChEBI" id="CHEBI:58405"/>
        <dbReference type="ChEBI" id="CHEBI:60033"/>
        <dbReference type="ChEBI" id="CHEBI:78435"/>
        <dbReference type="EC" id="2.4.99.28"/>
    </reaction>
</comment>
<dbReference type="GO" id="GO:0008360">
    <property type="term" value="P:regulation of cell shape"/>
    <property type="evidence" value="ECO:0007669"/>
    <property type="project" value="UniProtKB-KW"/>
</dbReference>
<evidence type="ECO:0000256" key="10">
    <source>
        <dbReference type="ARBA" id="ARBA00023136"/>
    </source>
</evidence>
<dbReference type="Pfam" id="PF00912">
    <property type="entry name" value="Transgly"/>
    <property type="match status" value="1"/>
</dbReference>
<evidence type="ECO:0000256" key="11">
    <source>
        <dbReference type="ARBA" id="ARBA00023268"/>
    </source>
</evidence>
<evidence type="ECO:0000256" key="15">
    <source>
        <dbReference type="SAM" id="Phobius"/>
    </source>
</evidence>
<feature type="transmembrane region" description="Helical" evidence="15">
    <location>
        <begin position="29"/>
        <end position="55"/>
    </location>
</feature>
<evidence type="ECO:0000256" key="9">
    <source>
        <dbReference type="ARBA" id="ARBA00022984"/>
    </source>
</evidence>
<dbReference type="InterPro" id="IPR001264">
    <property type="entry name" value="Glyco_trans_51"/>
</dbReference>
<keyword evidence="5" id="KW-0328">Glycosyltransferase</keyword>
<evidence type="ECO:0000256" key="2">
    <source>
        <dbReference type="ARBA" id="ARBA00022475"/>
    </source>
</evidence>
<evidence type="ECO:0000259" key="16">
    <source>
        <dbReference type="Pfam" id="PF00905"/>
    </source>
</evidence>
<feature type="domain" description="Penicillin-binding protein transpeptidase" evidence="16">
    <location>
        <begin position="357"/>
        <end position="609"/>
    </location>
</feature>
<dbReference type="RefSeq" id="WP_095043253.1">
    <property type="nucleotide sequence ID" value="NZ_LN890655.1"/>
</dbReference>
<keyword evidence="11" id="KW-0511">Multifunctional enzyme</keyword>
<keyword evidence="2" id="KW-1003">Cell membrane</keyword>
<dbReference type="AlphaFoldDB" id="A0A170PGL6"/>
<protein>
    <submittedName>
        <fullName evidence="18">Penicillin-binding protein, 1A family</fullName>
    </submittedName>
</protein>
<reference evidence="18" key="1">
    <citation type="submission" date="2016-01" db="EMBL/GenBank/DDBJ databases">
        <authorList>
            <person name="Mcilroy J.S."/>
            <person name="Karst M S."/>
            <person name="Albertsen M."/>
        </authorList>
    </citation>
    <scope>NUCLEOTIDE SEQUENCE</scope>
    <source>
        <strain evidence="18">Cfx-K</strain>
    </source>
</reference>
<keyword evidence="3" id="KW-0121">Carboxypeptidase</keyword>
<evidence type="ECO:0000313" key="18">
    <source>
        <dbReference type="EMBL" id="CUS03817.2"/>
    </source>
</evidence>
<dbReference type="GO" id="GO:0008658">
    <property type="term" value="F:penicillin binding"/>
    <property type="evidence" value="ECO:0007669"/>
    <property type="project" value="InterPro"/>
</dbReference>
<dbReference type="PANTHER" id="PTHR32282">
    <property type="entry name" value="BINDING PROTEIN TRANSPEPTIDASE, PUTATIVE-RELATED"/>
    <property type="match status" value="1"/>
</dbReference>
<dbReference type="InterPro" id="IPR012338">
    <property type="entry name" value="Beta-lactam/transpept-like"/>
</dbReference>
<keyword evidence="9" id="KW-0573">Peptidoglycan synthesis</keyword>
<dbReference type="KEGG" id="pbf:CFX0092_A1939"/>
<evidence type="ECO:0000256" key="4">
    <source>
        <dbReference type="ARBA" id="ARBA00022670"/>
    </source>
</evidence>
<comment type="catalytic activity">
    <reaction evidence="13">
        <text>Preferential cleavage: (Ac)2-L-Lys-D-Ala-|-D-Ala. Also transpeptidation of peptidyl-alanyl moieties that are N-acyl substituents of D-alanine.</text>
        <dbReference type="EC" id="3.4.16.4"/>
    </reaction>
</comment>
<evidence type="ECO:0000256" key="1">
    <source>
        <dbReference type="ARBA" id="ARBA00004236"/>
    </source>
</evidence>
<dbReference type="EMBL" id="LN890655">
    <property type="protein sequence ID" value="CUS03817.2"/>
    <property type="molecule type" value="Genomic_DNA"/>
</dbReference>
<proteinExistence type="predicted"/>
<evidence type="ECO:0000259" key="17">
    <source>
        <dbReference type="Pfam" id="PF00912"/>
    </source>
</evidence>
<keyword evidence="12" id="KW-0961">Cell wall biogenesis/degradation</keyword>
<keyword evidence="7" id="KW-0378">Hydrolase</keyword>
<keyword evidence="8" id="KW-0133">Cell shape</keyword>
<evidence type="ECO:0000256" key="14">
    <source>
        <dbReference type="ARBA" id="ARBA00049902"/>
    </source>
</evidence>